<name>Q40229_LILLO</name>
<sequence>PPSTMRTAFLMLLVLLLAALTDASPAAIESSSISWRLRKGLNGILAESKKLLNWVLPTDLPVTSEGAQGDKMLCTTSSKCKKGVTCSKKCPKSHGELDSKHHTKKCVVKCKKCVPKC</sequence>
<dbReference type="EMBL" id="D21812">
    <property type="protein sequence ID" value="BAA04836.1"/>
    <property type="molecule type" value="mRNA"/>
</dbReference>
<organism evidence="2">
    <name type="scientific">Lilium longiflorum</name>
    <name type="common">Trumpet lily</name>
    <dbReference type="NCBI Taxonomy" id="4690"/>
    <lineage>
        <taxon>Eukaryota</taxon>
        <taxon>Viridiplantae</taxon>
        <taxon>Streptophyta</taxon>
        <taxon>Embryophyta</taxon>
        <taxon>Tracheophyta</taxon>
        <taxon>Spermatophyta</taxon>
        <taxon>Magnoliopsida</taxon>
        <taxon>Liliopsida</taxon>
        <taxon>Liliales</taxon>
        <taxon>Liliaceae</taxon>
        <taxon>Lilium</taxon>
    </lineage>
</organism>
<keyword evidence="1" id="KW-0732">Signal</keyword>
<protein>
    <submittedName>
        <fullName evidence="2">ORF</fullName>
    </submittedName>
</protein>
<gene>
    <name evidence="2" type="primary">LIM6</name>
</gene>
<accession>Q40229</accession>
<dbReference type="AlphaFoldDB" id="Q40229"/>
<feature type="signal peptide" evidence="1">
    <location>
        <begin position="1"/>
        <end position="23"/>
    </location>
</feature>
<feature type="chain" id="PRO_5004231482" evidence="1">
    <location>
        <begin position="24"/>
        <end position="117"/>
    </location>
</feature>
<feature type="non-terminal residue" evidence="2">
    <location>
        <position position="1"/>
    </location>
</feature>
<reference evidence="2" key="1">
    <citation type="journal article" date="1994" name="DNA Res.">
        <title>Characterization of cDNAs induced in meiotic prophase in lily microsporocytes.</title>
        <authorList>
            <person name="Kobayashi T."/>
            <person name="Kobayashi E."/>
            <person name="Sato S."/>
            <person name="Hotta Y."/>
            <person name="Miyajima N."/>
            <person name="Tanaka A."/>
            <person name="Tabata S."/>
        </authorList>
    </citation>
    <scope>NUCLEOTIDE SEQUENCE</scope>
    <source>
        <tissue evidence="2">Floral bud</tissue>
    </source>
</reference>
<proteinExistence type="evidence at transcript level"/>
<evidence type="ECO:0000256" key="1">
    <source>
        <dbReference type="SAM" id="SignalP"/>
    </source>
</evidence>
<evidence type="ECO:0000313" key="2">
    <source>
        <dbReference type="EMBL" id="BAA04836.1"/>
    </source>
</evidence>
<dbReference type="PIR" id="JC2210">
    <property type="entry name" value="JC2210"/>
</dbReference>